<dbReference type="NCBIfam" id="TIGR01400">
    <property type="entry name" value="fliR"/>
    <property type="match status" value="1"/>
</dbReference>
<feature type="transmembrane region" description="Helical" evidence="10">
    <location>
        <begin position="214"/>
        <end position="234"/>
    </location>
</feature>
<keyword evidence="5 10" id="KW-0812">Transmembrane</keyword>
<dbReference type="GO" id="GO:0006605">
    <property type="term" value="P:protein targeting"/>
    <property type="evidence" value="ECO:0007669"/>
    <property type="project" value="UniProtKB-UniRule"/>
</dbReference>
<feature type="transmembrane region" description="Helical" evidence="10">
    <location>
        <begin position="118"/>
        <end position="140"/>
    </location>
</feature>
<evidence type="ECO:0000256" key="2">
    <source>
        <dbReference type="ARBA" id="ARBA00009772"/>
    </source>
</evidence>
<name>A0A1N7JCH5_9GAMM</name>
<evidence type="ECO:0000256" key="3">
    <source>
        <dbReference type="ARBA" id="ARBA00021717"/>
    </source>
</evidence>
<dbReference type="EMBL" id="FTOE01000001">
    <property type="protein sequence ID" value="SIS47009.1"/>
    <property type="molecule type" value="Genomic_DNA"/>
</dbReference>
<dbReference type="InterPro" id="IPR002010">
    <property type="entry name" value="T3SS_IM_R"/>
</dbReference>
<evidence type="ECO:0000256" key="1">
    <source>
        <dbReference type="ARBA" id="ARBA00002578"/>
    </source>
</evidence>
<dbReference type="Pfam" id="PF01311">
    <property type="entry name" value="Bac_export_1"/>
    <property type="match status" value="1"/>
</dbReference>
<evidence type="ECO:0000256" key="10">
    <source>
        <dbReference type="RuleBase" id="RU362071"/>
    </source>
</evidence>
<dbReference type="AlphaFoldDB" id="A0A1N7JCH5"/>
<evidence type="ECO:0000256" key="7">
    <source>
        <dbReference type="ARBA" id="ARBA00023136"/>
    </source>
</evidence>
<keyword evidence="11" id="KW-0969">Cilium</keyword>
<keyword evidence="8 10" id="KW-0975">Bacterial flagellum</keyword>
<dbReference type="PANTHER" id="PTHR30065:SF8">
    <property type="entry name" value="FLAGELLAR BIOSYNTHETIC PROTEIN FLIR"/>
    <property type="match status" value="1"/>
</dbReference>
<gene>
    <name evidence="11" type="ORF">SAMN05421760_101946</name>
</gene>
<keyword evidence="11" id="KW-0966">Cell projection</keyword>
<dbReference type="RefSeq" id="WP_054343079.1">
    <property type="nucleotide sequence ID" value="NZ_FTOE01000001.1"/>
</dbReference>
<dbReference type="GO" id="GO:0005886">
    <property type="term" value="C:plasma membrane"/>
    <property type="evidence" value="ECO:0007669"/>
    <property type="project" value="UniProtKB-SubCell"/>
</dbReference>
<keyword evidence="4 10" id="KW-1003">Cell membrane</keyword>
<evidence type="ECO:0000256" key="9">
    <source>
        <dbReference type="NCBIfam" id="TIGR01400"/>
    </source>
</evidence>
<dbReference type="Proteomes" id="UP000185999">
    <property type="component" value="Unassembled WGS sequence"/>
</dbReference>
<dbReference type="STRING" id="619304.SAMN05421760_101946"/>
<dbReference type="PANTHER" id="PTHR30065">
    <property type="entry name" value="FLAGELLAR BIOSYNTHETIC PROTEIN FLIR"/>
    <property type="match status" value="1"/>
</dbReference>
<evidence type="ECO:0000313" key="12">
    <source>
        <dbReference type="Proteomes" id="UP000185999"/>
    </source>
</evidence>
<feature type="transmembrane region" description="Helical" evidence="10">
    <location>
        <begin position="179"/>
        <end position="202"/>
    </location>
</feature>
<evidence type="ECO:0000256" key="4">
    <source>
        <dbReference type="ARBA" id="ARBA00022475"/>
    </source>
</evidence>
<dbReference type="GO" id="GO:0044780">
    <property type="term" value="P:bacterial-type flagellum assembly"/>
    <property type="evidence" value="ECO:0007669"/>
    <property type="project" value="UniProtKB-UniRule"/>
</dbReference>
<feature type="transmembrane region" description="Helical" evidence="10">
    <location>
        <begin position="42"/>
        <end position="59"/>
    </location>
</feature>
<accession>A0A1N7JCH5</accession>
<organism evidence="11 12">
    <name type="scientific">Neptunomonas antarctica</name>
    <dbReference type="NCBI Taxonomy" id="619304"/>
    <lineage>
        <taxon>Bacteria</taxon>
        <taxon>Pseudomonadati</taxon>
        <taxon>Pseudomonadota</taxon>
        <taxon>Gammaproteobacteria</taxon>
        <taxon>Oceanospirillales</taxon>
        <taxon>Oceanospirillaceae</taxon>
        <taxon>Neptunomonas</taxon>
    </lineage>
</organism>
<comment type="similarity">
    <text evidence="2 10">Belongs to the FliR/MopE/SpaR family.</text>
</comment>
<evidence type="ECO:0000256" key="8">
    <source>
        <dbReference type="ARBA" id="ARBA00023143"/>
    </source>
</evidence>
<feature type="transmembrane region" description="Helical" evidence="10">
    <location>
        <begin position="12"/>
        <end position="30"/>
    </location>
</feature>
<sequence length="261" mass="28352">MLDISLLEIEQWVTAFLFPLFRIASFLMAMPMFGTQLVPTRIRLGLALMMTAILVPVLPTPPVMDGLSLSTYILIAQQILIGAALGFCLHIMFQIFAVGGQLIANQMGLGFASMTDPVNGVSVVVLGQFYLMLTMLMFLAMDGHLVMLNVITQSFDIIPVTMINFSAVKFMDIALAGTWMFSGALLMALPAVTSLLVINLSFGIMTKAAPQLNIFSIGFPFTMVMGLLITWISLTGFLGQFNLIADHALGVISRLIEVPHG</sequence>
<keyword evidence="12" id="KW-1185">Reference proteome</keyword>
<dbReference type="OrthoDB" id="9797790at2"/>
<keyword evidence="11" id="KW-0282">Flagellum</keyword>
<comment type="function">
    <text evidence="1 10">Role in flagellar biosynthesis.</text>
</comment>
<keyword evidence="6 10" id="KW-1133">Transmembrane helix</keyword>
<evidence type="ECO:0000256" key="6">
    <source>
        <dbReference type="ARBA" id="ARBA00022989"/>
    </source>
</evidence>
<dbReference type="InterPro" id="IPR006303">
    <property type="entry name" value="FliR"/>
</dbReference>
<protein>
    <recommendedName>
        <fullName evidence="3 9">Flagellar biosynthetic protein FliR</fullName>
    </recommendedName>
</protein>
<reference evidence="12" key="1">
    <citation type="submission" date="2017-01" db="EMBL/GenBank/DDBJ databases">
        <authorList>
            <person name="Varghese N."/>
            <person name="Submissions S."/>
        </authorList>
    </citation>
    <scope>NUCLEOTIDE SEQUENCE [LARGE SCALE GENOMIC DNA]</scope>
    <source>
        <strain evidence="12">DSM 22306</strain>
    </source>
</reference>
<evidence type="ECO:0000313" key="11">
    <source>
        <dbReference type="EMBL" id="SIS47009.1"/>
    </source>
</evidence>
<keyword evidence="7 10" id="KW-0472">Membrane</keyword>
<feature type="transmembrane region" description="Helical" evidence="10">
    <location>
        <begin position="71"/>
        <end position="97"/>
    </location>
</feature>
<proteinExistence type="inferred from homology"/>
<dbReference type="GO" id="GO:0009425">
    <property type="term" value="C:bacterial-type flagellum basal body"/>
    <property type="evidence" value="ECO:0007669"/>
    <property type="project" value="UniProtKB-SubCell"/>
</dbReference>
<dbReference type="PRINTS" id="PR00953">
    <property type="entry name" value="TYPE3IMRPROT"/>
</dbReference>
<comment type="subcellular location">
    <subcellularLocation>
        <location evidence="10">Cell membrane</location>
        <topology evidence="10">Multi-pass membrane protein</topology>
    </subcellularLocation>
    <subcellularLocation>
        <location evidence="10">Bacterial flagellum basal body</location>
    </subcellularLocation>
</comment>
<evidence type="ECO:0000256" key="5">
    <source>
        <dbReference type="ARBA" id="ARBA00022692"/>
    </source>
</evidence>